<dbReference type="Gene3D" id="3.40.366.10">
    <property type="entry name" value="Malonyl-Coenzyme A Acyl Carrier Protein, domain 2"/>
    <property type="match status" value="1"/>
</dbReference>
<evidence type="ECO:0000256" key="1">
    <source>
        <dbReference type="ARBA" id="ARBA00013258"/>
    </source>
</evidence>
<dbReference type="SUPFAM" id="SSF55048">
    <property type="entry name" value="Probable ACP-binding domain of malonyl-CoA ACP transacylase"/>
    <property type="match status" value="1"/>
</dbReference>
<dbReference type="Proteomes" id="UP000269115">
    <property type="component" value="Unassembled WGS sequence"/>
</dbReference>
<evidence type="ECO:0000259" key="5">
    <source>
        <dbReference type="SMART" id="SM00827"/>
    </source>
</evidence>
<dbReference type="Gene3D" id="3.20.20.70">
    <property type="entry name" value="Aldolase class I"/>
    <property type="match status" value="1"/>
</dbReference>
<dbReference type="GO" id="GO:0006633">
    <property type="term" value="P:fatty acid biosynthetic process"/>
    <property type="evidence" value="ECO:0007669"/>
    <property type="project" value="TreeGrafter"/>
</dbReference>
<name>A0A9X8HKX8_PSEPU</name>
<dbReference type="AlphaFoldDB" id="A0A9X8HKX8"/>
<protein>
    <recommendedName>
        <fullName evidence="1">[acyl-carrier-protein] S-malonyltransferase</fullName>
        <ecNumber evidence="1">2.3.1.39</ecNumber>
    </recommendedName>
</protein>
<dbReference type="EC" id="2.3.1.39" evidence="1"/>
<comment type="caution">
    <text evidence="6">The sequence shown here is derived from an EMBL/GenBank/DDBJ whole genome shotgun (WGS) entry which is preliminary data.</text>
</comment>
<dbReference type="PANTHER" id="PTHR42681">
    <property type="entry name" value="MALONYL-COA-ACYL CARRIER PROTEIN TRANSACYLASE, MITOCHONDRIAL"/>
    <property type="match status" value="1"/>
</dbReference>
<dbReference type="InterPro" id="IPR013785">
    <property type="entry name" value="Aldolase_TIM"/>
</dbReference>
<dbReference type="SUPFAM" id="SSF52151">
    <property type="entry name" value="FabD/lysophospholipase-like"/>
    <property type="match status" value="1"/>
</dbReference>
<dbReference type="InterPro" id="IPR016035">
    <property type="entry name" value="Acyl_Trfase/lysoPLipase"/>
</dbReference>
<dbReference type="InterPro" id="IPR004410">
    <property type="entry name" value="Malonyl_CoA-ACP_transAc_FabD"/>
</dbReference>
<accession>A0A9X8HKX8</accession>
<evidence type="ECO:0000313" key="6">
    <source>
        <dbReference type="EMBL" id="ROQ52927.1"/>
    </source>
</evidence>
<dbReference type="GO" id="GO:0004314">
    <property type="term" value="F:[acyl-carrier-protein] S-malonyltransferase activity"/>
    <property type="evidence" value="ECO:0007669"/>
    <property type="project" value="UniProtKB-EC"/>
</dbReference>
<dbReference type="GO" id="GO:0005829">
    <property type="term" value="C:cytosol"/>
    <property type="evidence" value="ECO:0007669"/>
    <property type="project" value="TreeGrafter"/>
</dbReference>
<dbReference type="SMART" id="SM00827">
    <property type="entry name" value="PKS_AT"/>
    <property type="match status" value="1"/>
</dbReference>
<dbReference type="InterPro" id="IPR050858">
    <property type="entry name" value="Mal-CoA-ACP_Trans/PKS_FabD"/>
</dbReference>
<dbReference type="InterPro" id="IPR014043">
    <property type="entry name" value="Acyl_transferase_dom"/>
</dbReference>
<dbReference type="Pfam" id="PF00698">
    <property type="entry name" value="Acyl_transf_1"/>
    <property type="match status" value="1"/>
</dbReference>
<organism evidence="6 7">
    <name type="scientific">Pseudomonas putida</name>
    <name type="common">Arthrobacter siderocapsulatus</name>
    <dbReference type="NCBI Taxonomy" id="303"/>
    <lineage>
        <taxon>Bacteria</taxon>
        <taxon>Pseudomonadati</taxon>
        <taxon>Pseudomonadota</taxon>
        <taxon>Gammaproteobacteria</taxon>
        <taxon>Pseudomonadales</taxon>
        <taxon>Pseudomonadaceae</taxon>
        <taxon>Pseudomonas</taxon>
    </lineage>
</organism>
<evidence type="ECO:0000313" key="7">
    <source>
        <dbReference type="Proteomes" id="UP000269115"/>
    </source>
</evidence>
<dbReference type="RefSeq" id="WP_123752380.1">
    <property type="nucleotide sequence ID" value="NZ_RJUR01000011.1"/>
</dbReference>
<evidence type="ECO:0000256" key="2">
    <source>
        <dbReference type="ARBA" id="ARBA00022679"/>
    </source>
</evidence>
<dbReference type="InterPro" id="IPR001227">
    <property type="entry name" value="Ac_transferase_dom_sf"/>
</dbReference>
<reference evidence="6 7" key="1">
    <citation type="submission" date="2018-11" db="EMBL/GenBank/DDBJ databases">
        <title>Genomic analyses of the natural microbiome of Caenorhabditis elegans.</title>
        <authorList>
            <person name="Samuel B."/>
        </authorList>
    </citation>
    <scope>NUCLEOTIDE SEQUENCE [LARGE SCALE GENOMIC DNA]</scope>
    <source>
        <strain evidence="6 7">BIGb0473</strain>
    </source>
</reference>
<evidence type="ECO:0000256" key="3">
    <source>
        <dbReference type="ARBA" id="ARBA00023315"/>
    </source>
</evidence>
<dbReference type="InterPro" id="IPR016036">
    <property type="entry name" value="Malonyl_transacylase_ACP-bd"/>
</dbReference>
<dbReference type="SUPFAM" id="SSF51412">
    <property type="entry name" value="Inosine monophosphate dehydrogenase (IMPDH)"/>
    <property type="match status" value="1"/>
</dbReference>
<dbReference type="PANTHER" id="PTHR42681:SF1">
    <property type="entry name" value="MALONYL-COA-ACYL CARRIER PROTEIN TRANSACYLASE, MITOCHONDRIAL"/>
    <property type="match status" value="1"/>
</dbReference>
<feature type="domain" description="Malonyl-CoA:ACP transacylase (MAT)" evidence="5">
    <location>
        <begin position="5"/>
        <end position="312"/>
    </location>
</feature>
<dbReference type="Gene3D" id="3.30.70.250">
    <property type="entry name" value="Malonyl-CoA ACP transacylase, ACP-binding"/>
    <property type="match status" value="1"/>
</dbReference>
<keyword evidence="2" id="KW-0808">Transferase</keyword>
<dbReference type="EMBL" id="RJUR01000011">
    <property type="protein sequence ID" value="ROQ52927.1"/>
    <property type="molecule type" value="Genomic_DNA"/>
</dbReference>
<dbReference type="NCBIfam" id="TIGR00128">
    <property type="entry name" value="fabD"/>
    <property type="match status" value="1"/>
</dbReference>
<comment type="catalytic activity">
    <reaction evidence="4">
        <text>holo-[ACP] + malonyl-CoA = malonyl-[ACP] + CoA</text>
        <dbReference type="Rhea" id="RHEA:41792"/>
        <dbReference type="Rhea" id="RHEA-COMP:9623"/>
        <dbReference type="Rhea" id="RHEA-COMP:9685"/>
        <dbReference type="ChEBI" id="CHEBI:57287"/>
        <dbReference type="ChEBI" id="CHEBI:57384"/>
        <dbReference type="ChEBI" id="CHEBI:64479"/>
        <dbReference type="ChEBI" id="CHEBI:78449"/>
        <dbReference type="EC" id="2.3.1.39"/>
    </reaction>
</comment>
<gene>
    <name evidence="6" type="ORF">EDF85_0676</name>
</gene>
<keyword evidence="3" id="KW-0012">Acyltransferase</keyword>
<sequence>MKAWLFQGQGSQRKGMGAALFARFPALVAEADAVLGYSIERLCLEDPEQQLNLTTFTQPAIYVVSWLGYLAAREDGAVASVAAGHSVGEYAALTAAGALDFSLGLRIVIERARLMAQVQGGGLVAVLGQDRQRVQALLDERPDAGLAIANINSPTQIIVGGTLAALEQLLEHCTAQGIRAIALKVSGPFHTAHMAAVEQPFRDFLQRMSGAFREPAFPVIANVHARPHTRDGLVEALSTHLTHPVQWQQVIERMLAEGVEDFIEIGQPAILGGMLKAIREQPAIERSNAPARPVLVIAPDAPALLSELARHGAMGLIDSHGLDKKQLKARVLRLNAEPQVGGRFGIRLHGRADPALIDWLADQTLVCIEVPAHWQPLRERCPGVRWQVRVECVDELEADADALVIAADTHLPLLLAALARRKPCGPKIGASGLIGSPASAQAMFDMGVDFVVCGSVFLLGSEAGLPVERQQQLAGMTQAEHRPLTDWRYPEFASRTPGYVLDSLRNEQAEALQAFYLSDSGGDQAALRDRLGDAANPATQATCARRALQAHMLAGLNQWQQPGDASLWLFNRWRQCCRPELPIPMPTEQLLNLLCPPLCPSRTTP</sequence>
<proteinExistence type="predicted"/>
<evidence type="ECO:0000256" key="4">
    <source>
        <dbReference type="ARBA" id="ARBA00048462"/>
    </source>
</evidence>